<dbReference type="RefSeq" id="WP_324179586.1">
    <property type="nucleotide sequence ID" value="NZ_BAABAW010000021.1"/>
</dbReference>
<proteinExistence type="predicted"/>
<evidence type="ECO:0000259" key="4">
    <source>
        <dbReference type="Pfam" id="PF13525"/>
    </source>
</evidence>
<dbReference type="Gene3D" id="1.25.40.10">
    <property type="entry name" value="Tetratricopeptide repeat domain"/>
    <property type="match status" value="1"/>
</dbReference>
<dbReference type="Proteomes" id="UP001327027">
    <property type="component" value="Unassembled WGS sequence"/>
</dbReference>
<evidence type="ECO:0000256" key="2">
    <source>
        <dbReference type="ARBA" id="ARBA00023136"/>
    </source>
</evidence>
<organism evidence="5 6">
    <name type="scientific">Aquimarina gracilis</name>
    <dbReference type="NCBI Taxonomy" id="874422"/>
    <lineage>
        <taxon>Bacteria</taxon>
        <taxon>Pseudomonadati</taxon>
        <taxon>Bacteroidota</taxon>
        <taxon>Flavobacteriia</taxon>
        <taxon>Flavobacteriales</taxon>
        <taxon>Flavobacteriaceae</taxon>
        <taxon>Aquimarina</taxon>
    </lineage>
</organism>
<dbReference type="InterPro" id="IPR017689">
    <property type="entry name" value="BamD"/>
</dbReference>
<evidence type="ECO:0000313" key="5">
    <source>
        <dbReference type="EMBL" id="MEB3345554.1"/>
    </source>
</evidence>
<accession>A0ABU5ZU04</accession>
<sequence length="264" mass="31478">MKRLFYLLVFLLLLGSCSEYQKVLKGEDVGAKYKAAEALYKEGKYKKALVLFEQIVPQYRGKPQAERIMYYYADTYYQLEDYYLSGYQFERFAKSYPKSDKKEEASYKGAKSYYFLSPRYTLDQEETTKAIEKLQEFINVYPESEKTKEANQLVAELREKKEQKAYEIAKQYHHREDYKVAIAAFDNYLVDYPGSVFREKVLYYKLESEYLLAIGSYERLVKGRLETAQQYYNNYKKYYKTEGELIEKADEIGTDIKARLEQYK</sequence>
<gene>
    <name evidence="5" type="primary">bamD</name>
    <name evidence="5" type="ORF">U6A24_08795</name>
</gene>
<dbReference type="NCBIfam" id="TIGR03302">
    <property type="entry name" value="OM_YfiO"/>
    <property type="match status" value="1"/>
</dbReference>
<keyword evidence="6" id="KW-1185">Reference proteome</keyword>
<feature type="domain" description="Outer membrane lipoprotein BamD-like" evidence="4">
    <location>
        <begin position="32"/>
        <end position="214"/>
    </location>
</feature>
<keyword evidence="3" id="KW-0998">Cell outer membrane</keyword>
<dbReference type="InterPro" id="IPR039565">
    <property type="entry name" value="BamD-like"/>
</dbReference>
<reference evidence="5 6" key="1">
    <citation type="journal article" date="2013" name="Int. J. Syst. Evol. Microbiol.">
        <title>Aquimarina gracilis sp. nov., isolated from the gut microflora of a mussel, Mytilus coruscus, and emended description of Aquimarina spongiae.</title>
        <authorList>
            <person name="Park S.C."/>
            <person name="Choe H.N."/>
            <person name="Baik K.S."/>
            <person name="Seong C.N."/>
        </authorList>
    </citation>
    <scope>NUCLEOTIDE SEQUENCE [LARGE SCALE GENOMIC DNA]</scope>
    <source>
        <strain evidence="5 6">PSC32</strain>
    </source>
</reference>
<evidence type="ECO:0000256" key="1">
    <source>
        <dbReference type="ARBA" id="ARBA00022729"/>
    </source>
</evidence>
<dbReference type="EMBL" id="JAYKLX010000004">
    <property type="protein sequence ID" value="MEB3345554.1"/>
    <property type="molecule type" value="Genomic_DNA"/>
</dbReference>
<dbReference type="SUPFAM" id="SSF48452">
    <property type="entry name" value="TPR-like"/>
    <property type="match status" value="1"/>
</dbReference>
<keyword evidence="2" id="KW-0472">Membrane</keyword>
<name>A0ABU5ZU04_9FLAO</name>
<evidence type="ECO:0000256" key="3">
    <source>
        <dbReference type="ARBA" id="ARBA00023237"/>
    </source>
</evidence>
<dbReference type="Pfam" id="PF13525">
    <property type="entry name" value="YfiO"/>
    <property type="match status" value="1"/>
</dbReference>
<evidence type="ECO:0000313" key="6">
    <source>
        <dbReference type="Proteomes" id="UP001327027"/>
    </source>
</evidence>
<dbReference type="InterPro" id="IPR011990">
    <property type="entry name" value="TPR-like_helical_dom_sf"/>
</dbReference>
<protein>
    <submittedName>
        <fullName evidence="5">Outer membrane protein assembly factor BamD</fullName>
    </submittedName>
</protein>
<keyword evidence="1" id="KW-0732">Signal</keyword>
<dbReference type="PROSITE" id="PS51257">
    <property type="entry name" value="PROKAR_LIPOPROTEIN"/>
    <property type="match status" value="1"/>
</dbReference>
<comment type="caution">
    <text evidence="5">The sequence shown here is derived from an EMBL/GenBank/DDBJ whole genome shotgun (WGS) entry which is preliminary data.</text>
</comment>